<name>A0AAE3DQ37_9FIRM</name>
<dbReference type="PANTHER" id="PTHR30126:SF64">
    <property type="entry name" value="HTH-TYPE TRANSCRIPTIONAL REGULATOR CITR"/>
    <property type="match status" value="1"/>
</dbReference>
<dbReference type="SUPFAM" id="SSF46785">
    <property type="entry name" value="Winged helix' DNA-binding domain"/>
    <property type="match status" value="1"/>
</dbReference>
<dbReference type="Gene3D" id="3.40.190.290">
    <property type="match status" value="1"/>
</dbReference>
<organism evidence="6 7">
    <name type="scientific">Fusicatenibacter faecihominis</name>
    <dbReference type="NCBI Taxonomy" id="2881276"/>
    <lineage>
        <taxon>Bacteria</taxon>
        <taxon>Bacillati</taxon>
        <taxon>Bacillota</taxon>
        <taxon>Clostridia</taxon>
        <taxon>Lachnospirales</taxon>
        <taxon>Lachnospiraceae</taxon>
        <taxon>Fusicatenibacter</taxon>
    </lineage>
</organism>
<feature type="domain" description="HTH lysR-type" evidence="5">
    <location>
        <begin position="9"/>
        <end position="60"/>
    </location>
</feature>
<keyword evidence="7" id="KW-1185">Reference proteome</keyword>
<evidence type="ECO:0000256" key="2">
    <source>
        <dbReference type="ARBA" id="ARBA00023015"/>
    </source>
</evidence>
<evidence type="ECO:0000259" key="5">
    <source>
        <dbReference type="PROSITE" id="PS50931"/>
    </source>
</evidence>
<evidence type="ECO:0000256" key="4">
    <source>
        <dbReference type="ARBA" id="ARBA00023163"/>
    </source>
</evidence>
<dbReference type="PRINTS" id="PR00039">
    <property type="entry name" value="HTHLYSR"/>
</dbReference>
<dbReference type="SUPFAM" id="SSF53850">
    <property type="entry name" value="Periplasmic binding protein-like II"/>
    <property type="match status" value="1"/>
</dbReference>
<evidence type="ECO:0000256" key="3">
    <source>
        <dbReference type="ARBA" id="ARBA00023125"/>
    </source>
</evidence>
<dbReference type="GO" id="GO:0003700">
    <property type="term" value="F:DNA-binding transcription factor activity"/>
    <property type="evidence" value="ECO:0007669"/>
    <property type="project" value="InterPro"/>
</dbReference>
<dbReference type="AlphaFoldDB" id="A0AAE3DQ37"/>
<keyword evidence="3" id="KW-0238">DNA-binding</keyword>
<dbReference type="PROSITE" id="PS50931">
    <property type="entry name" value="HTH_LYSR"/>
    <property type="match status" value="1"/>
</dbReference>
<dbReference type="FunFam" id="1.10.10.10:FF:000001">
    <property type="entry name" value="LysR family transcriptional regulator"/>
    <property type="match status" value="1"/>
</dbReference>
<dbReference type="Pfam" id="PF03466">
    <property type="entry name" value="LysR_substrate"/>
    <property type="match status" value="1"/>
</dbReference>
<evidence type="ECO:0000313" key="7">
    <source>
        <dbReference type="Proteomes" id="UP001197875"/>
    </source>
</evidence>
<evidence type="ECO:0000313" key="6">
    <source>
        <dbReference type="EMBL" id="MCC2188492.1"/>
    </source>
</evidence>
<dbReference type="EMBL" id="JAJEPR010000002">
    <property type="protein sequence ID" value="MCC2188492.1"/>
    <property type="molecule type" value="Genomic_DNA"/>
</dbReference>
<accession>A0AAE3DQ37</accession>
<evidence type="ECO:0000256" key="1">
    <source>
        <dbReference type="ARBA" id="ARBA00009437"/>
    </source>
</evidence>
<dbReference type="Gene3D" id="1.10.10.10">
    <property type="entry name" value="Winged helix-like DNA-binding domain superfamily/Winged helix DNA-binding domain"/>
    <property type="match status" value="1"/>
</dbReference>
<dbReference type="CDD" id="cd05466">
    <property type="entry name" value="PBP2_LTTR_substrate"/>
    <property type="match status" value="1"/>
</dbReference>
<comment type="similarity">
    <text evidence="1">Belongs to the LysR transcriptional regulatory family.</text>
</comment>
<dbReference type="InterPro" id="IPR005119">
    <property type="entry name" value="LysR_subst-bd"/>
</dbReference>
<keyword evidence="4" id="KW-0804">Transcription</keyword>
<dbReference type="Proteomes" id="UP001197875">
    <property type="component" value="Unassembled WGS sequence"/>
</dbReference>
<sequence length="304" mass="34417">MSVNFEYYKIFYYVAKYKSITQAASLLYSSQPSISRMIKILEQELGCTLFIRTRKGVALTPEGEELFDHVAPACEELFVGEELLSRSYGLQGDTIRIGASETALRCFLFDNLELFYAEHPAIKLKIYNHTASEALENLKNGNVDLAVVSTPLELVPPMRMTRLLPIQEICICGPRYQHLLDHAIELEELVRYPLITLAKGTRTRAFYENFFERHGQILNPDIEVETSDLVLPGVRANLGIGFIPETFAHVPLEREEVFQLKLKEDIPERYVCLVEDTSKQPGLAARLLIKYLTAHGSSDSSNTP</sequence>
<dbReference type="InterPro" id="IPR036388">
    <property type="entry name" value="WH-like_DNA-bd_sf"/>
</dbReference>
<gene>
    <name evidence="6" type="ORF">LKD71_01410</name>
</gene>
<dbReference type="RefSeq" id="WP_227614066.1">
    <property type="nucleotide sequence ID" value="NZ_JAJEPR010000002.1"/>
</dbReference>
<dbReference type="InterPro" id="IPR036390">
    <property type="entry name" value="WH_DNA-bd_sf"/>
</dbReference>
<proteinExistence type="inferred from homology"/>
<reference evidence="6 7" key="1">
    <citation type="submission" date="2021-10" db="EMBL/GenBank/DDBJ databases">
        <title>Anaerobic single-cell dispensing facilitates the cultivation of human gut bacteria.</title>
        <authorList>
            <person name="Afrizal A."/>
        </authorList>
    </citation>
    <scope>NUCLEOTIDE SEQUENCE [LARGE SCALE GENOMIC DNA]</scope>
    <source>
        <strain evidence="6 7">CLA-AA-H277</strain>
    </source>
</reference>
<dbReference type="Pfam" id="PF00126">
    <property type="entry name" value="HTH_1"/>
    <property type="match status" value="1"/>
</dbReference>
<keyword evidence="2" id="KW-0805">Transcription regulation</keyword>
<comment type="caution">
    <text evidence="6">The sequence shown here is derived from an EMBL/GenBank/DDBJ whole genome shotgun (WGS) entry which is preliminary data.</text>
</comment>
<dbReference type="GO" id="GO:0000976">
    <property type="term" value="F:transcription cis-regulatory region binding"/>
    <property type="evidence" value="ECO:0007669"/>
    <property type="project" value="TreeGrafter"/>
</dbReference>
<protein>
    <submittedName>
        <fullName evidence="6">LysR family transcriptional regulator</fullName>
    </submittedName>
</protein>
<dbReference type="InterPro" id="IPR000847">
    <property type="entry name" value="LysR_HTH_N"/>
</dbReference>
<dbReference type="PANTHER" id="PTHR30126">
    <property type="entry name" value="HTH-TYPE TRANSCRIPTIONAL REGULATOR"/>
    <property type="match status" value="1"/>
</dbReference>